<dbReference type="AlphaFoldDB" id="A0AAN9V234"/>
<feature type="region of interest" description="Disordered" evidence="7">
    <location>
        <begin position="243"/>
        <end position="262"/>
    </location>
</feature>
<feature type="compositionally biased region" description="Acidic residues" evidence="7">
    <location>
        <begin position="12"/>
        <end position="36"/>
    </location>
</feature>
<name>A0AAN9V234_9ORTH</name>
<feature type="region of interest" description="Disordered" evidence="7">
    <location>
        <begin position="309"/>
        <end position="366"/>
    </location>
</feature>
<feature type="domain" description="Chromosome segregation in meiosis protein 3" evidence="8">
    <location>
        <begin position="68"/>
        <end position="148"/>
    </location>
</feature>
<dbReference type="EMBL" id="JAZDUA010000658">
    <property type="protein sequence ID" value="KAK7790166.1"/>
    <property type="molecule type" value="Genomic_DNA"/>
</dbReference>
<evidence type="ECO:0000256" key="2">
    <source>
        <dbReference type="ARBA" id="ARBA00006075"/>
    </source>
</evidence>
<evidence type="ECO:0000256" key="6">
    <source>
        <dbReference type="RuleBase" id="RU366049"/>
    </source>
</evidence>
<feature type="compositionally biased region" description="Basic and acidic residues" evidence="7">
    <location>
        <begin position="243"/>
        <end position="252"/>
    </location>
</feature>
<evidence type="ECO:0000259" key="8">
    <source>
        <dbReference type="Pfam" id="PF07962"/>
    </source>
</evidence>
<dbReference type="GO" id="GO:0043111">
    <property type="term" value="P:replication fork arrest"/>
    <property type="evidence" value="ECO:0007669"/>
    <property type="project" value="TreeGrafter"/>
</dbReference>
<sequence length="366" mass="41206">MSLLEGLYSEDLIGDPETLDEVEERGEPLFLEDEGNGDAANDHVLQTVPQSDNPAKPKRKVVKNPQPKLDAERLKGSRGLTALESIFKNYKFCGKGYEKKDLDQIMKRLEHWAHRLFPKYEFDDCLEKMESLGHKKPVMVYVKKIRMGLETAESLPIEPVTQDNDHLALPLDPFDELLSQQISEIQGSTSVGMPLQSFASSQSSIPSSPQLTKIVLTDEQRKRMERNRLIAQERRLLRLKELQENQKQHEENSTSEIVEATGERNEIQISKGQYVPVTEPNEEENVSQPVESIPLTADKIPEMGAESFRVINKENSTTEISKATGERNDEIQTSEGHEVPATESKSNDQGNVSDSQPVESVPLTTD</sequence>
<gene>
    <name evidence="9" type="ORF">R5R35_002635</name>
</gene>
<dbReference type="Proteomes" id="UP001378592">
    <property type="component" value="Unassembled WGS sequence"/>
</dbReference>
<comment type="caution">
    <text evidence="9">The sequence shown here is derived from an EMBL/GenBank/DDBJ whole genome shotgun (WGS) entry which is preliminary data.</text>
</comment>
<evidence type="ECO:0000313" key="9">
    <source>
        <dbReference type="EMBL" id="KAK7790166.1"/>
    </source>
</evidence>
<evidence type="ECO:0000256" key="3">
    <source>
        <dbReference type="ARBA" id="ARBA00022763"/>
    </source>
</evidence>
<reference evidence="9 10" key="1">
    <citation type="submission" date="2024-03" db="EMBL/GenBank/DDBJ databases">
        <title>The genome assembly and annotation of the cricket Gryllus longicercus Weissman &amp; Gray.</title>
        <authorList>
            <person name="Szrajer S."/>
            <person name="Gray D."/>
            <person name="Ylla G."/>
        </authorList>
    </citation>
    <scope>NUCLEOTIDE SEQUENCE [LARGE SCALE GENOMIC DNA]</scope>
    <source>
        <strain evidence="9">DAG 2021-001</strain>
        <tissue evidence="9">Whole body minus gut</tissue>
    </source>
</reference>
<proteinExistence type="inferred from homology"/>
<dbReference type="PANTHER" id="PTHR13220">
    <property type="entry name" value="TIMELESS INTERACTING-RELATED"/>
    <property type="match status" value="1"/>
</dbReference>
<keyword evidence="5 6" id="KW-0131">Cell cycle</keyword>
<comment type="subcellular location">
    <subcellularLocation>
        <location evidence="1 6">Nucleus</location>
    </subcellularLocation>
</comment>
<evidence type="ECO:0000256" key="4">
    <source>
        <dbReference type="ARBA" id="ARBA00023242"/>
    </source>
</evidence>
<dbReference type="GO" id="GO:0000076">
    <property type="term" value="P:DNA replication checkpoint signaling"/>
    <property type="evidence" value="ECO:0007669"/>
    <property type="project" value="UniProtKB-UniRule"/>
</dbReference>
<feature type="compositionally biased region" description="Polar residues" evidence="7">
    <location>
        <begin position="343"/>
        <end position="366"/>
    </location>
</feature>
<comment type="function">
    <text evidence="6">Plays an important role in the control of DNA replication and the maintenance of replication fork stability.</text>
</comment>
<comment type="similarity">
    <text evidence="2 6">Belongs to the CSM3 family.</text>
</comment>
<keyword evidence="3 6" id="KW-0227">DNA damage</keyword>
<dbReference type="Pfam" id="PF07962">
    <property type="entry name" value="Swi3"/>
    <property type="match status" value="1"/>
</dbReference>
<evidence type="ECO:0000256" key="5">
    <source>
        <dbReference type="ARBA" id="ARBA00023306"/>
    </source>
</evidence>
<dbReference type="GO" id="GO:0006974">
    <property type="term" value="P:DNA damage response"/>
    <property type="evidence" value="ECO:0007669"/>
    <property type="project" value="UniProtKB-KW"/>
</dbReference>
<evidence type="ECO:0000256" key="1">
    <source>
        <dbReference type="ARBA" id="ARBA00004123"/>
    </source>
</evidence>
<dbReference type="GO" id="GO:0003677">
    <property type="term" value="F:DNA binding"/>
    <property type="evidence" value="ECO:0007669"/>
    <property type="project" value="TreeGrafter"/>
</dbReference>
<dbReference type="GO" id="GO:0031298">
    <property type="term" value="C:replication fork protection complex"/>
    <property type="evidence" value="ECO:0007669"/>
    <property type="project" value="TreeGrafter"/>
</dbReference>
<feature type="compositionally biased region" description="Basic and acidic residues" evidence="7">
    <location>
        <begin position="324"/>
        <end position="340"/>
    </location>
</feature>
<dbReference type="InterPro" id="IPR012923">
    <property type="entry name" value="Csm3"/>
</dbReference>
<keyword evidence="10" id="KW-1185">Reference proteome</keyword>
<dbReference type="PANTHER" id="PTHR13220:SF11">
    <property type="entry name" value="TIMELESS-INTERACTING PROTEIN"/>
    <property type="match status" value="1"/>
</dbReference>
<organism evidence="9 10">
    <name type="scientific">Gryllus longicercus</name>
    <dbReference type="NCBI Taxonomy" id="2509291"/>
    <lineage>
        <taxon>Eukaryota</taxon>
        <taxon>Metazoa</taxon>
        <taxon>Ecdysozoa</taxon>
        <taxon>Arthropoda</taxon>
        <taxon>Hexapoda</taxon>
        <taxon>Insecta</taxon>
        <taxon>Pterygota</taxon>
        <taxon>Neoptera</taxon>
        <taxon>Polyneoptera</taxon>
        <taxon>Orthoptera</taxon>
        <taxon>Ensifera</taxon>
        <taxon>Gryllidea</taxon>
        <taxon>Grylloidea</taxon>
        <taxon>Gryllidae</taxon>
        <taxon>Gryllinae</taxon>
        <taxon>Gryllus</taxon>
    </lineage>
</organism>
<keyword evidence="4 6" id="KW-0539">Nucleus</keyword>
<dbReference type="GO" id="GO:0031297">
    <property type="term" value="P:replication fork processing"/>
    <property type="evidence" value="ECO:0007669"/>
    <property type="project" value="UniProtKB-UniRule"/>
</dbReference>
<protein>
    <recommendedName>
        <fullName evidence="6">TIMELESS-interacting protein</fullName>
    </recommendedName>
</protein>
<evidence type="ECO:0000313" key="10">
    <source>
        <dbReference type="Proteomes" id="UP001378592"/>
    </source>
</evidence>
<feature type="region of interest" description="Disordered" evidence="7">
    <location>
        <begin position="1"/>
        <end position="41"/>
    </location>
</feature>
<dbReference type="InterPro" id="IPR040038">
    <property type="entry name" value="TIPIN/Csm3/Swi3"/>
</dbReference>
<evidence type="ECO:0000256" key="7">
    <source>
        <dbReference type="SAM" id="MobiDB-lite"/>
    </source>
</evidence>
<accession>A0AAN9V234</accession>